<sequence length="131" mass="14157">MKLTFVAIVAAASAAAAADCQKGLTYCGSTLIKRDPKYRALMEAIIKNEVPSDVKSKFKSLDEGLNNSTWYCGNWLEYVGRCGTRGCIDGGANKDDRCGPMPQIPPCAYWPFDAPGACPEYLPGGSKWVEP</sequence>
<evidence type="ECO:0000313" key="3">
    <source>
        <dbReference type="Proteomes" id="UP000813461"/>
    </source>
</evidence>
<dbReference type="Proteomes" id="UP000813461">
    <property type="component" value="Unassembled WGS sequence"/>
</dbReference>
<reference evidence="2" key="1">
    <citation type="journal article" date="2021" name="Nat. Commun.">
        <title>Genetic determinants of endophytism in the Arabidopsis root mycobiome.</title>
        <authorList>
            <person name="Mesny F."/>
            <person name="Miyauchi S."/>
            <person name="Thiergart T."/>
            <person name="Pickel B."/>
            <person name="Atanasova L."/>
            <person name="Karlsson M."/>
            <person name="Huettel B."/>
            <person name="Barry K.W."/>
            <person name="Haridas S."/>
            <person name="Chen C."/>
            <person name="Bauer D."/>
            <person name="Andreopoulos W."/>
            <person name="Pangilinan J."/>
            <person name="LaButti K."/>
            <person name="Riley R."/>
            <person name="Lipzen A."/>
            <person name="Clum A."/>
            <person name="Drula E."/>
            <person name="Henrissat B."/>
            <person name="Kohler A."/>
            <person name="Grigoriev I.V."/>
            <person name="Martin F.M."/>
            <person name="Hacquard S."/>
        </authorList>
    </citation>
    <scope>NUCLEOTIDE SEQUENCE</scope>
    <source>
        <strain evidence="2">MPI-SDFR-AT-0120</strain>
    </source>
</reference>
<feature type="signal peptide" evidence="1">
    <location>
        <begin position="1"/>
        <end position="17"/>
    </location>
</feature>
<protein>
    <submittedName>
        <fullName evidence="2">Uncharacterized protein</fullName>
    </submittedName>
</protein>
<dbReference type="AlphaFoldDB" id="A0A8K0QVW9"/>
<keyword evidence="3" id="KW-1185">Reference proteome</keyword>
<organism evidence="2 3">
    <name type="scientific">Paraphoma chrysanthemicola</name>
    <dbReference type="NCBI Taxonomy" id="798071"/>
    <lineage>
        <taxon>Eukaryota</taxon>
        <taxon>Fungi</taxon>
        <taxon>Dikarya</taxon>
        <taxon>Ascomycota</taxon>
        <taxon>Pezizomycotina</taxon>
        <taxon>Dothideomycetes</taxon>
        <taxon>Pleosporomycetidae</taxon>
        <taxon>Pleosporales</taxon>
        <taxon>Pleosporineae</taxon>
        <taxon>Phaeosphaeriaceae</taxon>
        <taxon>Paraphoma</taxon>
    </lineage>
</organism>
<comment type="caution">
    <text evidence="2">The sequence shown here is derived from an EMBL/GenBank/DDBJ whole genome shotgun (WGS) entry which is preliminary data.</text>
</comment>
<dbReference type="EMBL" id="JAGMVJ010000021">
    <property type="protein sequence ID" value="KAH7074227.1"/>
    <property type="molecule type" value="Genomic_DNA"/>
</dbReference>
<name>A0A8K0QVW9_9PLEO</name>
<proteinExistence type="predicted"/>
<keyword evidence="1" id="KW-0732">Signal</keyword>
<evidence type="ECO:0000256" key="1">
    <source>
        <dbReference type="SAM" id="SignalP"/>
    </source>
</evidence>
<accession>A0A8K0QVW9</accession>
<gene>
    <name evidence="2" type="ORF">FB567DRAFT_191844</name>
</gene>
<dbReference type="OrthoDB" id="4186099at2759"/>
<evidence type="ECO:0000313" key="2">
    <source>
        <dbReference type="EMBL" id="KAH7074227.1"/>
    </source>
</evidence>
<feature type="chain" id="PRO_5035468662" evidence="1">
    <location>
        <begin position="18"/>
        <end position="131"/>
    </location>
</feature>